<dbReference type="InterPro" id="IPR050356">
    <property type="entry name" value="SulA_CellDiv_inhibitor"/>
</dbReference>
<feature type="region of interest" description="Disordered" evidence="2">
    <location>
        <begin position="430"/>
        <end position="453"/>
    </location>
</feature>
<dbReference type="SUPFAM" id="SSF56672">
    <property type="entry name" value="DNA/RNA polymerases"/>
    <property type="match status" value="1"/>
</dbReference>
<reference evidence="4" key="1">
    <citation type="journal article" date="2019" name="Int. J. Syst. Evol. Microbiol.">
        <title>The Global Catalogue of Microorganisms (GCM) 10K type strain sequencing project: providing services to taxonomists for standard genome sequencing and annotation.</title>
        <authorList>
            <consortium name="The Broad Institute Genomics Platform"/>
            <consortium name="The Broad Institute Genome Sequencing Center for Infectious Disease"/>
            <person name="Wu L."/>
            <person name="Ma J."/>
        </authorList>
    </citation>
    <scope>NUCLEOTIDE SEQUENCE [LARGE SCALE GENOMIC DNA]</scope>
    <source>
        <strain evidence="4">CGMCC 1.10992</strain>
    </source>
</reference>
<evidence type="ECO:0000256" key="1">
    <source>
        <dbReference type="ARBA" id="ARBA00022763"/>
    </source>
</evidence>
<feature type="region of interest" description="Disordered" evidence="2">
    <location>
        <begin position="82"/>
        <end position="108"/>
    </location>
</feature>
<dbReference type="Proteomes" id="UP001597380">
    <property type="component" value="Unassembled WGS sequence"/>
</dbReference>
<organism evidence="3 4">
    <name type="scientific">Corallincola platygyrae</name>
    <dbReference type="NCBI Taxonomy" id="1193278"/>
    <lineage>
        <taxon>Bacteria</taxon>
        <taxon>Pseudomonadati</taxon>
        <taxon>Pseudomonadota</taxon>
        <taxon>Gammaproteobacteria</taxon>
        <taxon>Alteromonadales</taxon>
        <taxon>Psychromonadaceae</taxon>
        <taxon>Corallincola</taxon>
    </lineage>
</organism>
<evidence type="ECO:0000313" key="3">
    <source>
        <dbReference type="EMBL" id="MFD2097258.1"/>
    </source>
</evidence>
<evidence type="ECO:0000256" key="2">
    <source>
        <dbReference type="SAM" id="MobiDB-lite"/>
    </source>
</evidence>
<dbReference type="CDD" id="cd03468">
    <property type="entry name" value="PolY_like"/>
    <property type="match status" value="1"/>
</dbReference>
<proteinExistence type="predicted"/>
<protein>
    <submittedName>
        <fullName evidence="3">DNA polymerase Y family protein</fullName>
    </submittedName>
</protein>
<dbReference type="InterPro" id="IPR043502">
    <property type="entry name" value="DNA/RNA_pol_sf"/>
</dbReference>
<comment type="caution">
    <text evidence="3">The sequence shown here is derived from an EMBL/GenBank/DDBJ whole genome shotgun (WGS) entry which is preliminary data.</text>
</comment>
<sequence length="531" mass="58709">MAWLAVEFPNLALEWCSRGLGDAQTVVLLDSKHKVSQCNQIAAAQGVEPGMTLATLLALVDDVTLVSDSDARRLYGLTPSRELGQSSVKGNSGKKSAGKERRSKQTESLTSLDALQQLALWANDYSAQILLVPPQSLVIEIGSMLRLFGGLPGYLAQFEHGLQQLDYPCRWATAHTPVAAFTLAYTATAWRQVSAKSTMAQLVRLPVTSLPISVEQKQSLERLGLSQLEQLLALPAAQVRKRLGGALLCWLLELQGRLQPRFTRFVVPPQFEMQLPLLAEIVHIHGLLFPLRRLLEGMVSYMRHRQLATTSCLLSLTHRDQPATLIRLNSAAPEVALAEWLQLSQLQLERHQLVAPVISMSLCCDQWVELTAEAKDLLQAKHGQGLSRLQLLGRLQSQLGSEQLYGLRCGQAHTPEHAWQRAEPSVSPASASSVSVSSAEPPSVSSQETGSQLHSSMVPIRRPSWLLDPAQPLTSKNIQILDGPERISSGWWRWPEPAVLRDYFVAKDGDGRLCWIYKDAQGSWFVHGWFS</sequence>
<feature type="compositionally biased region" description="Low complexity" evidence="2">
    <location>
        <begin position="430"/>
        <end position="446"/>
    </location>
</feature>
<feature type="compositionally biased region" description="Polar residues" evidence="2">
    <location>
        <begin position="83"/>
        <end position="94"/>
    </location>
</feature>
<keyword evidence="4" id="KW-1185">Reference proteome</keyword>
<dbReference type="PANTHER" id="PTHR35369:SF2">
    <property type="entry name" value="BLR3025 PROTEIN"/>
    <property type="match status" value="1"/>
</dbReference>
<dbReference type="EMBL" id="JBHUHT010000017">
    <property type="protein sequence ID" value="MFD2097258.1"/>
    <property type="molecule type" value="Genomic_DNA"/>
</dbReference>
<accession>A0ABW4XSK5</accession>
<name>A0ABW4XSK5_9GAMM</name>
<evidence type="ECO:0000313" key="4">
    <source>
        <dbReference type="Proteomes" id="UP001597380"/>
    </source>
</evidence>
<keyword evidence="1" id="KW-0227">DNA damage</keyword>
<gene>
    <name evidence="3" type="ORF">ACFSJ3_14775</name>
</gene>
<dbReference type="PANTHER" id="PTHR35369">
    <property type="entry name" value="BLR3025 PROTEIN-RELATED"/>
    <property type="match status" value="1"/>
</dbReference>
<dbReference type="RefSeq" id="WP_345340420.1">
    <property type="nucleotide sequence ID" value="NZ_BAABLI010000015.1"/>
</dbReference>